<dbReference type="AlphaFoldDB" id="A0AAV5J332"/>
<accession>A0AAV5J332</accession>
<evidence type="ECO:0000313" key="2">
    <source>
        <dbReference type="Proteomes" id="UP001054252"/>
    </source>
</evidence>
<protein>
    <submittedName>
        <fullName evidence="1">Uncharacterized protein</fullName>
    </submittedName>
</protein>
<dbReference type="Proteomes" id="UP001054252">
    <property type="component" value="Unassembled WGS sequence"/>
</dbReference>
<dbReference type="EMBL" id="BPVZ01000023">
    <property type="protein sequence ID" value="GKV05341.1"/>
    <property type="molecule type" value="Genomic_DNA"/>
</dbReference>
<sequence>MDECCPKVFAPAKLRASDVTRLHQKGLDGKDVEMDLIPKSYHLMLTRSLKSC</sequence>
<comment type="caution">
    <text evidence="1">The sequence shown here is derived from an EMBL/GenBank/DDBJ whole genome shotgun (WGS) entry which is preliminary data.</text>
</comment>
<proteinExistence type="predicted"/>
<keyword evidence="2" id="KW-1185">Reference proteome</keyword>
<reference evidence="1 2" key="1">
    <citation type="journal article" date="2021" name="Commun. Biol.">
        <title>The genome of Shorea leprosula (Dipterocarpaceae) highlights the ecological relevance of drought in aseasonal tropical rainforests.</title>
        <authorList>
            <person name="Ng K.K.S."/>
            <person name="Kobayashi M.J."/>
            <person name="Fawcett J.A."/>
            <person name="Hatakeyama M."/>
            <person name="Paape T."/>
            <person name="Ng C.H."/>
            <person name="Ang C.C."/>
            <person name="Tnah L.H."/>
            <person name="Lee C.T."/>
            <person name="Nishiyama T."/>
            <person name="Sese J."/>
            <person name="O'Brien M.J."/>
            <person name="Copetti D."/>
            <person name="Mohd Noor M.I."/>
            <person name="Ong R.C."/>
            <person name="Putra M."/>
            <person name="Sireger I.Z."/>
            <person name="Indrioko S."/>
            <person name="Kosugi Y."/>
            <person name="Izuno A."/>
            <person name="Isagi Y."/>
            <person name="Lee S.L."/>
            <person name="Shimizu K.K."/>
        </authorList>
    </citation>
    <scope>NUCLEOTIDE SEQUENCE [LARGE SCALE GENOMIC DNA]</scope>
    <source>
        <strain evidence="1">214</strain>
    </source>
</reference>
<gene>
    <name evidence="1" type="ORF">SLEP1_g17366</name>
</gene>
<organism evidence="1 2">
    <name type="scientific">Rubroshorea leprosula</name>
    <dbReference type="NCBI Taxonomy" id="152421"/>
    <lineage>
        <taxon>Eukaryota</taxon>
        <taxon>Viridiplantae</taxon>
        <taxon>Streptophyta</taxon>
        <taxon>Embryophyta</taxon>
        <taxon>Tracheophyta</taxon>
        <taxon>Spermatophyta</taxon>
        <taxon>Magnoliopsida</taxon>
        <taxon>eudicotyledons</taxon>
        <taxon>Gunneridae</taxon>
        <taxon>Pentapetalae</taxon>
        <taxon>rosids</taxon>
        <taxon>malvids</taxon>
        <taxon>Malvales</taxon>
        <taxon>Dipterocarpaceae</taxon>
        <taxon>Rubroshorea</taxon>
    </lineage>
</organism>
<name>A0AAV5J332_9ROSI</name>
<evidence type="ECO:0000313" key="1">
    <source>
        <dbReference type="EMBL" id="GKV05341.1"/>
    </source>
</evidence>